<evidence type="ECO:0000259" key="2">
    <source>
        <dbReference type="PROSITE" id="PS51294"/>
    </source>
</evidence>
<keyword evidence="5" id="KW-1185">Reference proteome</keyword>
<dbReference type="PROSITE" id="PS51294">
    <property type="entry name" value="HTH_MYB"/>
    <property type="match status" value="1"/>
</dbReference>
<dbReference type="InterPro" id="IPR017930">
    <property type="entry name" value="Myb_dom"/>
</dbReference>
<evidence type="ECO:0000256" key="1">
    <source>
        <dbReference type="SAM" id="MobiDB-lite"/>
    </source>
</evidence>
<name>A0AA86NEQ0_9EUKA</name>
<dbReference type="CDD" id="cd00167">
    <property type="entry name" value="SANT"/>
    <property type="match status" value="1"/>
</dbReference>
<evidence type="ECO:0000313" key="4">
    <source>
        <dbReference type="EMBL" id="CAL6041291.1"/>
    </source>
</evidence>
<reference evidence="4 5" key="2">
    <citation type="submission" date="2024-07" db="EMBL/GenBank/DDBJ databases">
        <authorList>
            <person name="Akdeniz Z."/>
        </authorList>
    </citation>
    <scope>NUCLEOTIDE SEQUENCE [LARGE SCALE GENOMIC DNA]</scope>
</reference>
<comment type="caution">
    <text evidence="3">The sequence shown here is derived from an EMBL/GenBank/DDBJ whole genome shotgun (WGS) entry which is preliminary data.</text>
</comment>
<dbReference type="SUPFAM" id="SSF46689">
    <property type="entry name" value="Homeodomain-like"/>
    <property type="match status" value="1"/>
</dbReference>
<dbReference type="EMBL" id="CAXDID020000149">
    <property type="protein sequence ID" value="CAL6041291.1"/>
    <property type="molecule type" value="Genomic_DNA"/>
</dbReference>
<dbReference type="SMART" id="SM00717">
    <property type="entry name" value="SANT"/>
    <property type="match status" value="1"/>
</dbReference>
<evidence type="ECO:0000313" key="3">
    <source>
        <dbReference type="EMBL" id="CAI9918332.1"/>
    </source>
</evidence>
<dbReference type="InterPro" id="IPR001005">
    <property type="entry name" value="SANT/Myb"/>
</dbReference>
<feature type="region of interest" description="Disordered" evidence="1">
    <location>
        <begin position="56"/>
        <end position="82"/>
    </location>
</feature>
<dbReference type="Proteomes" id="UP001642409">
    <property type="component" value="Unassembled WGS sequence"/>
</dbReference>
<dbReference type="EMBL" id="CATOUU010000154">
    <property type="protein sequence ID" value="CAI9918332.1"/>
    <property type="molecule type" value="Genomic_DNA"/>
</dbReference>
<sequence length="119" mass="14207">MQKERRSIRHWTKQELEVFLECVKTFGNDFHSYTTRLARSYSQIKSHYHNWRKTLTEEEKADLPQSGPGGRHKKYRNRVHNDSAEKLETIRGSFEESASKKLEVRECMSLVIQNYKSMQ</sequence>
<reference evidence="3" key="1">
    <citation type="submission" date="2023-06" db="EMBL/GenBank/DDBJ databases">
        <authorList>
            <person name="Kurt Z."/>
        </authorList>
    </citation>
    <scope>NUCLEOTIDE SEQUENCE</scope>
</reference>
<dbReference type="AlphaFoldDB" id="A0AA86NEQ0"/>
<proteinExistence type="predicted"/>
<organism evidence="3">
    <name type="scientific">Hexamita inflata</name>
    <dbReference type="NCBI Taxonomy" id="28002"/>
    <lineage>
        <taxon>Eukaryota</taxon>
        <taxon>Metamonada</taxon>
        <taxon>Diplomonadida</taxon>
        <taxon>Hexamitidae</taxon>
        <taxon>Hexamitinae</taxon>
        <taxon>Hexamita</taxon>
    </lineage>
</organism>
<dbReference type="Gene3D" id="1.10.10.60">
    <property type="entry name" value="Homeodomain-like"/>
    <property type="match status" value="1"/>
</dbReference>
<dbReference type="Pfam" id="PF00249">
    <property type="entry name" value="Myb_DNA-binding"/>
    <property type="match status" value="1"/>
</dbReference>
<gene>
    <name evidence="4" type="ORF">HINF_LOCUS38944</name>
    <name evidence="3" type="ORF">HINF_LOCUS5977</name>
</gene>
<feature type="domain" description="HTH myb-type" evidence="2">
    <location>
        <begin position="1"/>
        <end position="56"/>
    </location>
</feature>
<evidence type="ECO:0000313" key="5">
    <source>
        <dbReference type="Proteomes" id="UP001642409"/>
    </source>
</evidence>
<accession>A0AA86NEQ0</accession>
<protein>
    <recommendedName>
        <fullName evidence="2">HTH myb-type domain-containing protein</fullName>
    </recommendedName>
</protein>
<dbReference type="InterPro" id="IPR009057">
    <property type="entry name" value="Homeodomain-like_sf"/>
</dbReference>